<proteinExistence type="inferred from homology"/>
<dbReference type="InterPro" id="IPR036390">
    <property type="entry name" value="WH_DNA-bd_sf"/>
</dbReference>
<gene>
    <name evidence="7" type="ORF">DH2020_010689</name>
</gene>
<comment type="similarity">
    <text evidence="2">Belongs to the rad21 family.</text>
</comment>
<feature type="region of interest" description="Disordered" evidence="4">
    <location>
        <begin position="573"/>
        <end position="595"/>
    </location>
</feature>
<feature type="region of interest" description="Disordered" evidence="4">
    <location>
        <begin position="183"/>
        <end position="250"/>
    </location>
</feature>
<name>A0ABR0XBE4_REHGL</name>
<reference evidence="7 8" key="1">
    <citation type="journal article" date="2021" name="Comput. Struct. Biotechnol. J.">
        <title>De novo genome assembly of the potent medicinal plant Rehmannia glutinosa using nanopore technology.</title>
        <authorList>
            <person name="Ma L."/>
            <person name="Dong C."/>
            <person name="Song C."/>
            <person name="Wang X."/>
            <person name="Zheng X."/>
            <person name="Niu Y."/>
            <person name="Chen S."/>
            <person name="Feng W."/>
        </authorList>
    </citation>
    <scope>NUCLEOTIDE SEQUENCE [LARGE SCALE GENOMIC DNA]</scope>
    <source>
        <strain evidence="7">DH-2019</strain>
    </source>
</reference>
<sequence>MFYSQFILAKKGPLGTIWIAAHLERKLRKNQVADTDIGVSVGAIALRLSSHLLLGVVRIYNRKVNYLFDDCSEALLKVKQAFRSTAVDLPPEESKAPYHSITLPEKFDLDDFELPDSDIFRERFGDGDALGLDLDEDMPMRDLFRINVPLKQDENPEDRAANSETMVDDADEHADLMDYAQAPRTPGLENTDNVPYEDKQEVDWCSRDDTISDTIPLGPHEENGYLSGGLEIKESKPQGESPIEAIQPDSEFTDKIIKASDVPHQEDSPTQAVNEDKTYFHSVDETDNNDQRPNEVGLEKSASEISGLASTVQQVSVDVSGKDLASPGVEVPGCVGGASNQQKSCHDGSELASENQVESFRETPESQACQEITDSSALNLEAHGKEVASESLVFRPCNSILEHPDVTKPGDSMSTDADVKSDNAALATYGMEETAKLGTEYCITGNSEQSPKEDRVQELASEENIQVATSEADAQVHNTNSQDWLDEIVNNSKESELAAPEKLLSVPEGYMDVHRDMLVERSFTESTLTEHSLNSVESSRQVRVKRTIRSVPDDDDLLSSILAGRRSSVLKVKPTPPLSEVTSTKRNRAAPRSGAPKRKVLMDDTMVLHGEYVLPCGTDNILSLLMWRIHVSSQFQHFAKLDSVKTNYEKSDFEESVLSILDWYMVRMTHTIAFRLCISVELASLHGQAYDLSHIRVCKNDVNDASLDIVTDARLPSQDDKIGASVENMGPGKSGREDDELLIVRNNEIAEPSENLILSEIRVEEVDCTSTEVNFSQEQSKPTNDVGPDDSQMEASLNVAEVGVSLTDAGSVNLSVVAEVDPLDSIGHATSDIGDASAGMVQTASLNEYDERNSHVNMDASAVVPDQKMAVPSVELDHADVDDAQAIARNEMTDKDGDANREGETELGARDDILPDVAQDAAVESVGNANHEELEYNFQSEIYNTAFEEQREVEFSHGELVSVLEDGSINNGENPEHAEAYQPSMMDAEISGFDLHDRNELNYSTAGNDTEFLNVDDDELNEIADDHMPDDEETHYTENTGWSSRTRAVSKYLQAAFGKEAEFGRKSLSMDNLLTGKSRKEASRMFFETLVLKTRDYIHVEQRNPYDDITIKPRRGL</sequence>
<dbReference type="SUPFAM" id="SSF46785">
    <property type="entry name" value="Winged helix' DNA-binding domain"/>
    <property type="match status" value="1"/>
</dbReference>
<comment type="subcellular location">
    <subcellularLocation>
        <location evidence="1">Nucleus</location>
    </subcellularLocation>
</comment>
<evidence type="ECO:0000256" key="2">
    <source>
        <dbReference type="ARBA" id="ARBA00009870"/>
    </source>
</evidence>
<protein>
    <recommendedName>
        <fullName evidence="9">Sister chromatid cohesion 1 protein 4-like</fullName>
    </recommendedName>
</protein>
<evidence type="ECO:0000313" key="8">
    <source>
        <dbReference type="Proteomes" id="UP001318860"/>
    </source>
</evidence>
<evidence type="ECO:0000259" key="6">
    <source>
        <dbReference type="Pfam" id="PF04825"/>
    </source>
</evidence>
<dbReference type="PANTHER" id="PTHR12585:SF69">
    <property type="entry name" value="FI11703P"/>
    <property type="match status" value="1"/>
</dbReference>
<dbReference type="EMBL" id="JABTTQ020000005">
    <property type="protein sequence ID" value="KAK6156441.1"/>
    <property type="molecule type" value="Genomic_DNA"/>
</dbReference>
<feature type="domain" description="Rad21/Rec8-like protein C-terminal eukaryotic" evidence="5">
    <location>
        <begin position="1065"/>
        <end position="1115"/>
    </location>
</feature>
<feature type="compositionally biased region" description="Basic and acidic residues" evidence="4">
    <location>
        <begin position="196"/>
        <end position="210"/>
    </location>
</feature>
<feature type="compositionally biased region" description="Polar residues" evidence="4">
    <location>
        <begin position="772"/>
        <end position="783"/>
    </location>
</feature>
<feature type="domain" description="Rad21/Rec8-like protein N-terminal" evidence="6">
    <location>
        <begin position="1"/>
        <end position="94"/>
    </location>
</feature>
<evidence type="ECO:0000259" key="5">
    <source>
        <dbReference type="Pfam" id="PF04824"/>
    </source>
</evidence>
<dbReference type="Proteomes" id="UP001318860">
    <property type="component" value="Unassembled WGS sequence"/>
</dbReference>
<evidence type="ECO:0000313" key="7">
    <source>
        <dbReference type="EMBL" id="KAK6156441.1"/>
    </source>
</evidence>
<comment type="caution">
    <text evidence="7">The sequence shown here is derived from an EMBL/GenBank/DDBJ whole genome shotgun (WGS) entry which is preliminary data.</text>
</comment>
<feature type="region of interest" description="Disordered" evidence="4">
    <location>
        <begin position="772"/>
        <end position="791"/>
    </location>
</feature>
<feature type="region of interest" description="Disordered" evidence="4">
    <location>
        <begin position="148"/>
        <end position="168"/>
    </location>
</feature>
<dbReference type="Gene3D" id="1.10.10.580">
    <property type="entry name" value="Structural maintenance of chromosome 1. Chain E"/>
    <property type="match status" value="1"/>
</dbReference>
<organism evidence="7 8">
    <name type="scientific">Rehmannia glutinosa</name>
    <name type="common">Chinese foxglove</name>
    <dbReference type="NCBI Taxonomy" id="99300"/>
    <lineage>
        <taxon>Eukaryota</taxon>
        <taxon>Viridiplantae</taxon>
        <taxon>Streptophyta</taxon>
        <taxon>Embryophyta</taxon>
        <taxon>Tracheophyta</taxon>
        <taxon>Spermatophyta</taxon>
        <taxon>Magnoliopsida</taxon>
        <taxon>eudicotyledons</taxon>
        <taxon>Gunneridae</taxon>
        <taxon>Pentapetalae</taxon>
        <taxon>asterids</taxon>
        <taxon>lamiids</taxon>
        <taxon>Lamiales</taxon>
        <taxon>Orobanchaceae</taxon>
        <taxon>Rehmannieae</taxon>
        <taxon>Rehmannia</taxon>
    </lineage>
</organism>
<dbReference type="InterPro" id="IPR023093">
    <property type="entry name" value="ScpA-like_C"/>
</dbReference>
<evidence type="ECO:0000256" key="3">
    <source>
        <dbReference type="ARBA" id="ARBA00023242"/>
    </source>
</evidence>
<dbReference type="InterPro" id="IPR006909">
    <property type="entry name" value="Rad21/Rec8_C_eu"/>
</dbReference>
<feature type="compositionally biased region" description="Basic and acidic residues" evidence="4">
    <location>
        <begin position="151"/>
        <end position="161"/>
    </location>
</feature>
<dbReference type="InterPro" id="IPR006910">
    <property type="entry name" value="Rad21_Rec8_N"/>
</dbReference>
<dbReference type="Pfam" id="PF04825">
    <property type="entry name" value="Rad21_Rec8_N"/>
    <property type="match status" value="1"/>
</dbReference>
<keyword evidence="8" id="KW-1185">Reference proteome</keyword>
<evidence type="ECO:0008006" key="9">
    <source>
        <dbReference type="Google" id="ProtNLM"/>
    </source>
</evidence>
<dbReference type="PANTHER" id="PTHR12585">
    <property type="entry name" value="SCC1 / RAD21 FAMILY MEMBER"/>
    <property type="match status" value="1"/>
</dbReference>
<accession>A0ABR0XBE4</accession>
<evidence type="ECO:0000256" key="1">
    <source>
        <dbReference type="ARBA" id="ARBA00004123"/>
    </source>
</evidence>
<dbReference type="InterPro" id="IPR039781">
    <property type="entry name" value="Rad21/Rec8-like"/>
</dbReference>
<evidence type="ECO:0000256" key="4">
    <source>
        <dbReference type="SAM" id="MobiDB-lite"/>
    </source>
</evidence>
<keyword evidence="3" id="KW-0539">Nucleus</keyword>
<dbReference type="Pfam" id="PF04824">
    <property type="entry name" value="Rad21_Rec8"/>
    <property type="match status" value="1"/>
</dbReference>
<feature type="compositionally biased region" description="Basic residues" evidence="4">
    <location>
        <begin position="585"/>
        <end position="595"/>
    </location>
</feature>